<dbReference type="Gene3D" id="2.60.210.10">
    <property type="entry name" value="Apoptosis, Tumor Necrosis Factor Receptor Associated Protein 2, Chain A"/>
    <property type="match status" value="1"/>
</dbReference>
<dbReference type="SUPFAM" id="SSF49599">
    <property type="entry name" value="TRAF domain-like"/>
    <property type="match status" value="1"/>
</dbReference>
<dbReference type="InterPro" id="IPR008974">
    <property type="entry name" value="TRAF-like"/>
</dbReference>
<feature type="non-terminal residue" evidence="2">
    <location>
        <position position="132"/>
    </location>
</feature>
<evidence type="ECO:0000313" key="3">
    <source>
        <dbReference type="Proteomes" id="UP001432027"/>
    </source>
</evidence>
<gene>
    <name evidence="2" type="ORF">PENTCL1PPCAC_24191</name>
</gene>
<dbReference type="PANTHER" id="PTHR47022">
    <property type="entry name" value="BTB AND MATH DOMAIN-CONTAINING PROTEIN 36-RELATED"/>
    <property type="match status" value="1"/>
</dbReference>
<dbReference type="InterPro" id="IPR002083">
    <property type="entry name" value="MATH/TRAF_dom"/>
</dbReference>
<dbReference type="CDD" id="cd00121">
    <property type="entry name" value="MATH"/>
    <property type="match status" value="1"/>
</dbReference>
<proteinExistence type="predicted"/>
<evidence type="ECO:0000313" key="2">
    <source>
        <dbReference type="EMBL" id="GMT02017.1"/>
    </source>
</evidence>
<evidence type="ECO:0000259" key="1">
    <source>
        <dbReference type="SMART" id="SM00061"/>
    </source>
</evidence>
<dbReference type="PANTHER" id="PTHR47022:SF1">
    <property type="entry name" value="BTB AND MATH DOMAIN-CONTAINING PROTEIN 36-RELATED"/>
    <property type="match status" value="1"/>
</dbReference>
<dbReference type="Proteomes" id="UP001432027">
    <property type="component" value="Unassembled WGS sequence"/>
</dbReference>
<dbReference type="Pfam" id="PF00917">
    <property type="entry name" value="MATH"/>
    <property type="match status" value="1"/>
</dbReference>
<feature type="non-terminal residue" evidence="2">
    <location>
        <position position="1"/>
    </location>
</feature>
<sequence>AGGASSGFIRFEISPSGIYSPMVEVNGMPWKLLVKRQPFLEVFLYHRESECNMWSIDVSVELTLVNIDREKNKLCKFDVTFSYEYINWGEDLIEWKDLINEEKGFINDGKIIIEARFTLNKIIGIRKTGEVI</sequence>
<organism evidence="2 3">
    <name type="scientific">Pristionchus entomophagus</name>
    <dbReference type="NCBI Taxonomy" id="358040"/>
    <lineage>
        <taxon>Eukaryota</taxon>
        <taxon>Metazoa</taxon>
        <taxon>Ecdysozoa</taxon>
        <taxon>Nematoda</taxon>
        <taxon>Chromadorea</taxon>
        <taxon>Rhabditida</taxon>
        <taxon>Rhabditina</taxon>
        <taxon>Diplogasteromorpha</taxon>
        <taxon>Diplogasteroidea</taxon>
        <taxon>Neodiplogasteridae</taxon>
        <taxon>Pristionchus</taxon>
    </lineage>
</organism>
<comment type="caution">
    <text evidence="2">The sequence shown here is derived from an EMBL/GenBank/DDBJ whole genome shotgun (WGS) entry which is preliminary data.</text>
</comment>
<accession>A0AAV5U5G7</accession>
<protein>
    <recommendedName>
        <fullName evidence="1">MATH domain-containing protein</fullName>
    </recommendedName>
</protein>
<keyword evidence="3" id="KW-1185">Reference proteome</keyword>
<dbReference type="SMART" id="SM00061">
    <property type="entry name" value="MATH"/>
    <property type="match status" value="1"/>
</dbReference>
<name>A0AAV5U5G7_9BILA</name>
<dbReference type="EMBL" id="BTSX01000005">
    <property type="protein sequence ID" value="GMT02017.1"/>
    <property type="molecule type" value="Genomic_DNA"/>
</dbReference>
<reference evidence="2" key="1">
    <citation type="submission" date="2023-10" db="EMBL/GenBank/DDBJ databases">
        <title>Genome assembly of Pristionchus species.</title>
        <authorList>
            <person name="Yoshida K."/>
            <person name="Sommer R.J."/>
        </authorList>
    </citation>
    <scope>NUCLEOTIDE SEQUENCE</scope>
    <source>
        <strain evidence="2">RS0144</strain>
    </source>
</reference>
<feature type="domain" description="MATH" evidence="1">
    <location>
        <begin position="8"/>
        <end position="98"/>
    </location>
</feature>
<dbReference type="AlphaFoldDB" id="A0AAV5U5G7"/>